<gene>
    <name evidence="15 19" type="primary">atpF</name>
    <name evidence="19" type="ORF">I41_32070</name>
</gene>
<dbReference type="GO" id="GO:0005886">
    <property type="term" value="C:plasma membrane"/>
    <property type="evidence" value="ECO:0007669"/>
    <property type="project" value="UniProtKB-SubCell"/>
</dbReference>
<keyword evidence="20" id="KW-1185">Reference proteome</keyword>
<reference evidence="19 20" key="1">
    <citation type="submission" date="2019-02" db="EMBL/GenBank/DDBJ databases">
        <title>Deep-cultivation of Planctomycetes and their phenomic and genomic characterization uncovers novel biology.</title>
        <authorList>
            <person name="Wiegand S."/>
            <person name="Jogler M."/>
            <person name="Boedeker C."/>
            <person name="Pinto D."/>
            <person name="Vollmers J."/>
            <person name="Rivas-Marin E."/>
            <person name="Kohn T."/>
            <person name="Peeters S.H."/>
            <person name="Heuer A."/>
            <person name="Rast P."/>
            <person name="Oberbeckmann S."/>
            <person name="Bunk B."/>
            <person name="Jeske O."/>
            <person name="Meyerdierks A."/>
            <person name="Storesund J.E."/>
            <person name="Kallscheuer N."/>
            <person name="Luecker S."/>
            <person name="Lage O.M."/>
            <person name="Pohl T."/>
            <person name="Merkel B.J."/>
            <person name="Hornburger P."/>
            <person name="Mueller R.-W."/>
            <person name="Bruemmer F."/>
            <person name="Labrenz M."/>
            <person name="Spormann A.M."/>
            <person name="Op den Camp H."/>
            <person name="Overmann J."/>
            <person name="Amann R."/>
            <person name="Jetten M.S.M."/>
            <person name="Mascher T."/>
            <person name="Medema M.H."/>
            <person name="Devos D.P."/>
            <person name="Kaster A.-K."/>
            <person name="Ovreas L."/>
            <person name="Rohde M."/>
            <person name="Galperin M.Y."/>
            <person name="Jogler C."/>
        </authorList>
    </citation>
    <scope>NUCLEOTIDE SEQUENCE [LARGE SCALE GENOMIC DNA]</scope>
    <source>
        <strain evidence="19 20">I41</strain>
    </source>
</reference>
<sequence length="211" mass="22525" precursor="true">MRGIVWVALSTVALALAGSNYAYAEEGHGESHDLGHGNAGASLEDPSEIRGDLAIYTFAVFMLLLLILGTLAWPKISVALTEREKRIEGNIASAEAMNEEAKRLLAQYEAKLASAAAEVRAMLDEARKDAEGTKEQIIAEARAGAQAERDRAIRDIEIASNHAIKDLAETSANLAVELAGKVIRESINPAKQQELVRAALAKLHASSASNN</sequence>
<evidence type="ECO:0000256" key="1">
    <source>
        <dbReference type="ARBA" id="ARBA00005513"/>
    </source>
</evidence>
<evidence type="ECO:0000256" key="15">
    <source>
        <dbReference type="HAMAP-Rule" id="MF_01398"/>
    </source>
</evidence>
<comment type="function">
    <text evidence="12">Component of the F(0) channel, it forms part of the peripheral stalk, linking F(1) to F(0). The b'-subunit is a diverged and duplicated form of b found in plants and photosynthetic bacteria.</text>
</comment>
<keyword evidence="5 15" id="KW-0812">Transmembrane</keyword>
<dbReference type="Pfam" id="PF00430">
    <property type="entry name" value="ATP-synt_B"/>
    <property type="match status" value="1"/>
</dbReference>
<dbReference type="GO" id="GO:0046933">
    <property type="term" value="F:proton-transporting ATP synthase activity, rotational mechanism"/>
    <property type="evidence" value="ECO:0007669"/>
    <property type="project" value="UniProtKB-UniRule"/>
</dbReference>
<evidence type="ECO:0000313" key="20">
    <source>
        <dbReference type="Proteomes" id="UP000317909"/>
    </source>
</evidence>
<evidence type="ECO:0000256" key="12">
    <source>
        <dbReference type="ARBA" id="ARBA00025614"/>
    </source>
</evidence>
<evidence type="ECO:0000256" key="17">
    <source>
        <dbReference type="SAM" id="Coils"/>
    </source>
</evidence>
<feature type="coiled-coil region" evidence="17">
    <location>
        <begin position="84"/>
        <end position="136"/>
    </location>
</feature>
<evidence type="ECO:0000256" key="16">
    <source>
        <dbReference type="RuleBase" id="RU003848"/>
    </source>
</evidence>
<evidence type="ECO:0000313" key="19">
    <source>
        <dbReference type="EMBL" id="QDT74014.1"/>
    </source>
</evidence>
<evidence type="ECO:0000256" key="11">
    <source>
        <dbReference type="ARBA" id="ARBA00025198"/>
    </source>
</evidence>
<evidence type="ECO:0000256" key="4">
    <source>
        <dbReference type="ARBA" id="ARBA00022547"/>
    </source>
</evidence>
<dbReference type="PANTHER" id="PTHR33445">
    <property type="entry name" value="ATP SYNTHASE SUBUNIT B', CHLOROPLASTIC"/>
    <property type="match status" value="1"/>
</dbReference>
<dbReference type="GO" id="GO:0012505">
    <property type="term" value="C:endomembrane system"/>
    <property type="evidence" value="ECO:0007669"/>
    <property type="project" value="UniProtKB-SubCell"/>
</dbReference>
<comment type="function">
    <text evidence="11 15">F(1)F(0) ATP synthase produces ATP from ADP in the presence of a proton or sodium gradient. F-type ATPases consist of two structural domains, F(1) containing the extramembraneous catalytic core and F(0) containing the membrane proton channel, linked together by a central stalk and a peripheral stalk. During catalysis, ATP synthesis in the catalytic domain of F(1) is coupled via a rotary mechanism of the central stalk subunits to proton translocation.</text>
</comment>
<evidence type="ECO:0000256" key="7">
    <source>
        <dbReference type="ARBA" id="ARBA00022989"/>
    </source>
</evidence>
<evidence type="ECO:0000256" key="18">
    <source>
        <dbReference type="SAM" id="SignalP"/>
    </source>
</evidence>
<dbReference type="InterPro" id="IPR002146">
    <property type="entry name" value="ATP_synth_b/b'su_bac/chlpt"/>
</dbReference>
<feature type="transmembrane region" description="Helical" evidence="15">
    <location>
        <begin position="53"/>
        <end position="73"/>
    </location>
</feature>
<accession>A0A517U059</accession>
<dbReference type="KEGG" id="llh:I41_32070"/>
<protein>
    <recommendedName>
        <fullName evidence="15">ATP synthase subunit b</fullName>
    </recommendedName>
    <alternativeName>
        <fullName evidence="15">ATP synthase F(0) sector subunit b</fullName>
    </alternativeName>
    <alternativeName>
        <fullName evidence="15">ATPase subunit I</fullName>
    </alternativeName>
    <alternativeName>
        <fullName evidence="15">F-type ATPase subunit b</fullName>
        <shortName evidence="15">F-ATPase subunit b</shortName>
    </alternativeName>
</protein>
<keyword evidence="17" id="KW-0175">Coiled coil</keyword>
<keyword evidence="4 15" id="KW-0138">CF(0)</keyword>
<dbReference type="HAMAP" id="MF_01398">
    <property type="entry name" value="ATP_synth_b_bprime"/>
    <property type="match status" value="1"/>
</dbReference>
<dbReference type="InterPro" id="IPR005864">
    <property type="entry name" value="ATP_synth_F0_bsu_bac"/>
</dbReference>
<keyword evidence="18" id="KW-0732">Signal</keyword>
<dbReference type="PANTHER" id="PTHR33445:SF1">
    <property type="entry name" value="ATP SYNTHASE SUBUNIT B"/>
    <property type="match status" value="1"/>
</dbReference>
<name>A0A517U059_9BACT</name>
<dbReference type="InterPro" id="IPR050059">
    <property type="entry name" value="ATP_synthase_B_chain"/>
</dbReference>
<dbReference type="RefSeq" id="WP_145433799.1">
    <property type="nucleotide sequence ID" value="NZ_CP036339.1"/>
</dbReference>
<evidence type="ECO:0000256" key="8">
    <source>
        <dbReference type="ARBA" id="ARBA00023065"/>
    </source>
</evidence>
<keyword evidence="8 15" id="KW-0406">Ion transport</keyword>
<dbReference type="NCBIfam" id="TIGR01144">
    <property type="entry name" value="ATP_synt_b"/>
    <property type="match status" value="1"/>
</dbReference>
<organism evidence="19 20">
    <name type="scientific">Lacipirellula limnantheis</name>
    <dbReference type="NCBI Taxonomy" id="2528024"/>
    <lineage>
        <taxon>Bacteria</taxon>
        <taxon>Pseudomonadati</taxon>
        <taxon>Planctomycetota</taxon>
        <taxon>Planctomycetia</taxon>
        <taxon>Pirellulales</taxon>
        <taxon>Lacipirellulaceae</taxon>
        <taxon>Lacipirellula</taxon>
    </lineage>
</organism>
<keyword evidence="10 15" id="KW-0066">ATP synthesis</keyword>
<dbReference type="OrthoDB" id="274361at2"/>
<keyword evidence="9 15" id="KW-0472">Membrane</keyword>
<dbReference type="EMBL" id="CP036339">
    <property type="protein sequence ID" value="QDT74014.1"/>
    <property type="molecule type" value="Genomic_DNA"/>
</dbReference>
<evidence type="ECO:0000256" key="10">
    <source>
        <dbReference type="ARBA" id="ARBA00023310"/>
    </source>
</evidence>
<evidence type="ECO:0000256" key="9">
    <source>
        <dbReference type="ARBA" id="ARBA00023136"/>
    </source>
</evidence>
<feature type="signal peptide" evidence="18">
    <location>
        <begin position="1"/>
        <end position="24"/>
    </location>
</feature>
<keyword evidence="3 15" id="KW-1003">Cell membrane</keyword>
<evidence type="ECO:0000256" key="2">
    <source>
        <dbReference type="ARBA" id="ARBA00022448"/>
    </source>
</evidence>
<comment type="subunit">
    <text evidence="13">F-type ATPases have 2 components, F(1) - the catalytic core - and F(0) - the membrane proton channel. F(1) has five subunits: alpha(3), beta(3), gamma(1), delta(1), epsilon(1). F(0) has four main subunits: a(1), b(2) and c(10-14). The alpha and beta chains form an alternating ring which encloses part of the gamma chain. F(1) is attached to F(0) by a central stalk formed by the gamma and epsilon chains, while a peripheral stalk is formed by the delta and b chains.</text>
</comment>
<keyword evidence="6 15" id="KW-0375">Hydrogen ion transport</keyword>
<dbReference type="Proteomes" id="UP000317909">
    <property type="component" value="Chromosome"/>
</dbReference>
<dbReference type="CDD" id="cd06503">
    <property type="entry name" value="ATP-synt_Fo_b"/>
    <property type="match status" value="1"/>
</dbReference>
<keyword evidence="7 15" id="KW-1133">Transmembrane helix</keyword>
<evidence type="ECO:0000256" key="14">
    <source>
        <dbReference type="ARBA" id="ARBA00037847"/>
    </source>
</evidence>
<feature type="chain" id="PRO_5022083843" description="ATP synthase subunit b" evidence="18">
    <location>
        <begin position="25"/>
        <end position="211"/>
    </location>
</feature>
<comment type="subunit">
    <text evidence="15">F-type ATPases have 2 components, F(1) - the catalytic core - and F(0) - the membrane proton channel. F(1) has five subunits: alpha(3), beta(3), gamma(1), delta(1), epsilon(1). F(0) has three main subunits: a(1), b(2) and c(10-14). The alpha and beta chains form an alternating ring which encloses part of the gamma chain. F(1) is attached to F(0) by a central stalk formed by the gamma and epsilon chains, while a peripheral stalk is formed by the delta and b chains.</text>
</comment>
<dbReference type="GO" id="GO:0045259">
    <property type="term" value="C:proton-transporting ATP synthase complex"/>
    <property type="evidence" value="ECO:0007669"/>
    <property type="project" value="UniProtKB-KW"/>
</dbReference>
<keyword evidence="2 15" id="KW-0813">Transport</keyword>
<evidence type="ECO:0000256" key="3">
    <source>
        <dbReference type="ARBA" id="ARBA00022475"/>
    </source>
</evidence>
<evidence type="ECO:0000256" key="13">
    <source>
        <dbReference type="ARBA" id="ARBA00026054"/>
    </source>
</evidence>
<comment type="similarity">
    <text evidence="1 15 16">Belongs to the ATPase B chain family.</text>
</comment>
<evidence type="ECO:0000256" key="6">
    <source>
        <dbReference type="ARBA" id="ARBA00022781"/>
    </source>
</evidence>
<evidence type="ECO:0000256" key="5">
    <source>
        <dbReference type="ARBA" id="ARBA00022692"/>
    </source>
</evidence>
<proteinExistence type="inferred from homology"/>
<dbReference type="AlphaFoldDB" id="A0A517U059"/>
<comment type="subcellular location">
    <subcellularLocation>
        <location evidence="15">Cell membrane</location>
        <topology evidence="15">Single-pass membrane protein</topology>
    </subcellularLocation>
    <subcellularLocation>
        <location evidence="14">Endomembrane system</location>
        <topology evidence="14">Single-pass membrane protein</topology>
    </subcellularLocation>
</comment>
<dbReference type="GO" id="GO:0046961">
    <property type="term" value="F:proton-transporting ATPase activity, rotational mechanism"/>
    <property type="evidence" value="ECO:0007669"/>
    <property type="project" value="TreeGrafter"/>
</dbReference>